<name>A0A7X1KL66_9SPHN</name>
<dbReference type="Gene3D" id="3.60.15.10">
    <property type="entry name" value="Ribonuclease Z/Hydroxyacylglutathione hydrolase-like"/>
    <property type="match status" value="1"/>
</dbReference>
<proteinExistence type="predicted"/>
<dbReference type="EMBL" id="JACLAW010000004">
    <property type="protein sequence ID" value="MBC2665276.1"/>
    <property type="molecule type" value="Genomic_DNA"/>
</dbReference>
<dbReference type="Proteomes" id="UP000566813">
    <property type="component" value="Unassembled WGS sequence"/>
</dbReference>
<dbReference type="InterPro" id="IPR001279">
    <property type="entry name" value="Metallo-B-lactamas"/>
</dbReference>
<feature type="signal peptide" evidence="1">
    <location>
        <begin position="1"/>
        <end position="20"/>
    </location>
</feature>
<gene>
    <name evidence="3" type="primary">bla</name>
    <name evidence="3" type="ORF">H7F51_07075</name>
</gene>
<dbReference type="PANTHER" id="PTHR42951:SF17">
    <property type="entry name" value="METALLO-BETA-LACTAMASE DOMAIN-CONTAINING PROTEIN"/>
    <property type="match status" value="1"/>
</dbReference>
<dbReference type="PANTHER" id="PTHR42951">
    <property type="entry name" value="METALLO-BETA-LACTAMASE DOMAIN-CONTAINING"/>
    <property type="match status" value="1"/>
</dbReference>
<organism evidence="3 4">
    <name type="scientific">Novosphingobium flavum</name>
    <dbReference type="NCBI Taxonomy" id="1778672"/>
    <lineage>
        <taxon>Bacteria</taxon>
        <taxon>Pseudomonadati</taxon>
        <taxon>Pseudomonadota</taxon>
        <taxon>Alphaproteobacteria</taxon>
        <taxon>Sphingomonadales</taxon>
        <taxon>Sphingomonadaceae</taxon>
        <taxon>Novosphingobium</taxon>
    </lineage>
</organism>
<dbReference type="SUPFAM" id="SSF56281">
    <property type="entry name" value="Metallo-hydrolase/oxidoreductase"/>
    <property type="match status" value="1"/>
</dbReference>
<dbReference type="InterPro" id="IPR050855">
    <property type="entry name" value="NDM-1-like"/>
</dbReference>
<feature type="chain" id="PRO_5030641423" evidence="1">
    <location>
        <begin position="21"/>
        <end position="317"/>
    </location>
</feature>
<accession>A0A7X1KL66</accession>
<evidence type="ECO:0000313" key="4">
    <source>
        <dbReference type="Proteomes" id="UP000566813"/>
    </source>
</evidence>
<sequence>MKLALGGALVAAILAVPAQAQTQPAAPAPGQGPSDVKGPDANHTAFPAFKITDHMYYVGGANLGSYIIKTAKGLILVNTGFTYNTPMIEKSMADLGFKVKDIKILLISHAHIDHDAGAVEFIAKSGAKYYVMEGDADVVESGGKLDYNYGDDPKEYYPAAHVDKVLHDGDTVSLGEITLTAHLTPGHTKGDTTWTFTDNLNGKARKVVIVGGPLTNRAMKIINNPKYPNLVADYAKNFAVLRSLPADIFVGPHGYYYDLPTKYAKWKAGDSEAFVDPAGYKAFVDRAEAAFARAKTKEEEALAAAAATAKPAAPPAG</sequence>
<keyword evidence="1" id="KW-0732">Signal</keyword>
<comment type="caution">
    <text evidence="3">The sequence shown here is derived from an EMBL/GenBank/DDBJ whole genome shotgun (WGS) entry which is preliminary data.</text>
</comment>
<evidence type="ECO:0000259" key="2">
    <source>
        <dbReference type="SMART" id="SM00849"/>
    </source>
</evidence>
<dbReference type="AlphaFoldDB" id="A0A7X1KL66"/>
<feature type="domain" description="Metallo-beta-lactamase" evidence="2">
    <location>
        <begin position="62"/>
        <end position="253"/>
    </location>
</feature>
<evidence type="ECO:0000256" key="1">
    <source>
        <dbReference type="SAM" id="SignalP"/>
    </source>
</evidence>
<protein>
    <submittedName>
        <fullName evidence="3">Subclass B3 metallo-beta-lactamase</fullName>
    </submittedName>
</protein>
<reference evidence="3 4" key="1">
    <citation type="submission" date="2020-08" db="EMBL/GenBank/DDBJ databases">
        <title>The genome sequence of type strain Novosphingobium flavum NBRC 111647.</title>
        <authorList>
            <person name="Liu Y."/>
        </authorList>
    </citation>
    <scope>NUCLEOTIDE SEQUENCE [LARGE SCALE GENOMIC DNA]</scope>
    <source>
        <strain evidence="3 4">NBRC 111647</strain>
    </source>
</reference>
<dbReference type="InterPro" id="IPR036866">
    <property type="entry name" value="RibonucZ/Hydroxyglut_hydro"/>
</dbReference>
<evidence type="ECO:0000313" key="3">
    <source>
        <dbReference type="EMBL" id="MBC2665276.1"/>
    </source>
</evidence>
<dbReference type="RefSeq" id="WP_185663529.1">
    <property type="nucleotide sequence ID" value="NZ_JACLAW010000004.1"/>
</dbReference>
<dbReference type="NCBIfam" id="NF033105">
    <property type="entry name" value="bla_subclass_B3"/>
    <property type="match status" value="1"/>
</dbReference>
<dbReference type="Pfam" id="PF00753">
    <property type="entry name" value="Lactamase_B"/>
    <property type="match status" value="1"/>
</dbReference>
<dbReference type="SMART" id="SM00849">
    <property type="entry name" value="Lactamase_B"/>
    <property type="match status" value="1"/>
</dbReference>
<keyword evidence="4" id="KW-1185">Reference proteome</keyword>
<dbReference type="NCBIfam" id="NF012229">
    <property type="entry name" value="bla_class_B_core"/>
    <property type="match status" value="1"/>
</dbReference>